<dbReference type="PROSITE" id="PS50113">
    <property type="entry name" value="PAC"/>
    <property type="match status" value="1"/>
</dbReference>
<dbReference type="InterPro" id="IPR058031">
    <property type="entry name" value="AAA_lid_NorR"/>
</dbReference>
<dbReference type="PROSITE" id="PS00675">
    <property type="entry name" value="SIGMA54_INTERACT_1"/>
    <property type="match status" value="1"/>
</dbReference>
<dbReference type="InterPro" id="IPR003593">
    <property type="entry name" value="AAA+_ATPase"/>
</dbReference>
<accession>A0AAU9EGB6</accession>
<keyword evidence="1" id="KW-0547">Nucleotide-binding</keyword>
<dbReference type="InterPro" id="IPR013767">
    <property type="entry name" value="PAS_fold"/>
</dbReference>
<dbReference type="InterPro" id="IPR027417">
    <property type="entry name" value="P-loop_NTPase"/>
</dbReference>
<dbReference type="Pfam" id="PF25601">
    <property type="entry name" value="AAA_lid_14"/>
    <property type="match status" value="1"/>
</dbReference>
<keyword evidence="4" id="KW-0804">Transcription</keyword>
<dbReference type="InterPro" id="IPR000014">
    <property type="entry name" value="PAS"/>
</dbReference>
<dbReference type="RefSeq" id="WP_338605994.1">
    <property type="nucleotide sequence ID" value="NZ_AP028679.1"/>
</dbReference>
<dbReference type="CDD" id="cd00130">
    <property type="entry name" value="PAS"/>
    <property type="match status" value="2"/>
</dbReference>
<dbReference type="Gene3D" id="1.10.10.60">
    <property type="entry name" value="Homeodomain-like"/>
    <property type="match status" value="1"/>
</dbReference>
<dbReference type="PROSITE" id="PS50045">
    <property type="entry name" value="SIGMA54_INTERACT_4"/>
    <property type="match status" value="1"/>
</dbReference>
<dbReference type="InterPro" id="IPR000700">
    <property type="entry name" value="PAS-assoc_C"/>
</dbReference>
<keyword evidence="3" id="KW-0805">Transcription regulation</keyword>
<dbReference type="PROSITE" id="PS50112">
    <property type="entry name" value="PAS"/>
    <property type="match status" value="1"/>
</dbReference>
<dbReference type="Proteomes" id="UP001366166">
    <property type="component" value="Chromosome"/>
</dbReference>
<dbReference type="SUPFAM" id="SSF55785">
    <property type="entry name" value="PYP-like sensor domain (PAS domain)"/>
    <property type="match status" value="2"/>
</dbReference>
<reference evidence="9" key="1">
    <citation type="journal article" date="2023" name="Arch. Microbiol.">
        <title>Desulfoferula mesophilus gen. nov. sp. nov., a mesophilic sulfate-reducing bacterium isolated from a brackish lake sediment.</title>
        <authorList>
            <person name="Watanabe T."/>
            <person name="Yabe T."/>
            <person name="Tsuji J.M."/>
            <person name="Fukui M."/>
        </authorList>
    </citation>
    <scope>NUCLEOTIDE SEQUENCE [LARGE SCALE GENOMIC DNA]</scope>
    <source>
        <strain evidence="9">12FAK</strain>
    </source>
</reference>
<dbReference type="InterPro" id="IPR035965">
    <property type="entry name" value="PAS-like_dom_sf"/>
</dbReference>
<dbReference type="Gene3D" id="3.40.50.300">
    <property type="entry name" value="P-loop containing nucleotide triphosphate hydrolases"/>
    <property type="match status" value="1"/>
</dbReference>
<dbReference type="PANTHER" id="PTHR32071">
    <property type="entry name" value="TRANSCRIPTIONAL REGULATORY PROTEIN"/>
    <property type="match status" value="1"/>
</dbReference>
<evidence type="ECO:0000313" key="8">
    <source>
        <dbReference type="EMBL" id="BEQ14279.1"/>
    </source>
</evidence>
<keyword evidence="2" id="KW-0067">ATP-binding</keyword>
<dbReference type="InterPro" id="IPR025944">
    <property type="entry name" value="Sigma_54_int_dom_CS"/>
</dbReference>
<evidence type="ECO:0000259" key="6">
    <source>
        <dbReference type="PROSITE" id="PS50112"/>
    </source>
</evidence>
<dbReference type="KEGG" id="dmp:FAK_13450"/>
<feature type="domain" description="PAS" evidence="6">
    <location>
        <begin position="129"/>
        <end position="180"/>
    </location>
</feature>
<dbReference type="GO" id="GO:0043565">
    <property type="term" value="F:sequence-specific DNA binding"/>
    <property type="evidence" value="ECO:0007669"/>
    <property type="project" value="InterPro"/>
</dbReference>
<dbReference type="SMART" id="SM00091">
    <property type="entry name" value="PAS"/>
    <property type="match status" value="2"/>
</dbReference>
<dbReference type="EMBL" id="AP028679">
    <property type="protein sequence ID" value="BEQ14279.1"/>
    <property type="molecule type" value="Genomic_DNA"/>
</dbReference>
<sequence>MAAEIKTHGEQFNWLVSLNSTHNGILIVDTRGTVLLYNQAAHRIFRNEIPHPVGQHLSRVRPEAWSDIQEILRTGRPQVGVRIELPQATIIANRNPIVKDGKIIGVISVFQDISDYEAIISQLRGYQELYRELEAVFESSFDGLFVVNGAGNTVRLNSAYERISGLSRDKIVGRHVSELVRDKIIDRSVTLQVRQRRAPVTIMQKIQGDRNMMVTGTPVFDEDGEITLVVINVRDLTVLNQLKASLEEARKLESLYQQSLTEQINLDHALERMVIRSEAMKNVLLKAVKAANVDNSMLLCGESGVGKSVLARIIHEMSRRRIKPFVKINCGAIPESLMESELFGYEAGAFTGALPQGKAGLFETADQGTIFLDEVAELTPAMQVKLLEVMDENRFTRIGATQAKTVDVRVIAATNRDLKAMIEQGRFREDLYYRLNVIAIDIPPLRSRREDIPALARQIVQHHCEQHNLNKKISPEVMDALAKYSYPGNIRELKNLLESMMVMSEGESISLADAPGELRQGTHPGGEHLYAQTGFKQAVREFELNLIQNAVSRYGTVAEAAQALGVHPATFWRKLAEEKSRRKNQM</sequence>
<dbReference type="InterPro" id="IPR009057">
    <property type="entry name" value="Homeodomain-like_sf"/>
</dbReference>
<protein>
    <submittedName>
        <fullName evidence="8">RNA polymerase subunit sigma-54</fullName>
    </submittedName>
</protein>
<proteinExistence type="predicted"/>
<dbReference type="AlphaFoldDB" id="A0AAU9EGB6"/>
<feature type="domain" description="Sigma-54 factor interaction" evidence="5">
    <location>
        <begin position="273"/>
        <end position="502"/>
    </location>
</feature>
<dbReference type="InterPro" id="IPR002197">
    <property type="entry name" value="HTH_Fis"/>
</dbReference>
<dbReference type="FunFam" id="3.40.50.300:FF:000006">
    <property type="entry name" value="DNA-binding transcriptional regulator NtrC"/>
    <property type="match status" value="1"/>
</dbReference>
<gene>
    <name evidence="8" type="ORF">FAK_13450</name>
</gene>
<dbReference type="Gene3D" id="1.10.8.60">
    <property type="match status" value="1"/>
</dbReference>
<dbReference type="Pfam" id="PF02954">
    <property type="entry name" value="HTH_8"/>
    <property type="match status" value="1"/>
</dbReference>
<evidence type="ECO:0000259" key="7">
    <source>
        <dbReference type="PROSITE" id="PS50113"/>
    </source>
</evidence>
<dbReference type="SMART" id="SM00382">
    <property type="entry name" value="AAA"/>
    <property type="match status" value="1"/>
</dbReference>
<dbReference type="Pfam" id="PF00989">
    <property type="entry name" value="PAS"/>
    <property type="match status" value="2"/>
</dbReference>
<evidence type="ECO:0000256" key="1">
    <source>
        <dbReference type="ARBA" id="ARBA00022741"/>
    </source>
</evidence>
<dbReference type="PROSITE" id="PS00688">
    <property type="entry name" value="SIGMA54_INTERACT_3"/>
    <property type="match status" value="1"/>
</dbReference>
<dbReference type="NCBIfam" id="TIGR00229">
    <property type="entry name" value="sensory_box"/>
    <property type="match status" value="1"/>
</dbReference>
<dbReference type="Gene3D" id="3.30.450.20">
    <property type="entry name" value="PAS domain"/>
    <property type="match status" value="2"/>
</dbReference>
<dbReference type="InterPro" id="IPR025662">
    <property type="entry name" value="Sigma_54_int_dom_ATP-bd_1"/>
</dbReference>
<organism evidence="8 9">
    <name type="scientific">Desulfoferula mesophila</name>
    <dbReference type="NCBI Taxonomy" id="3058419"/>
    <lineage>
        <taxon>Bacteria</taxon>
        <taxon>Pseudomonadati</taxon>
        <taxon>Thermodesulfobacteriota</taxon>
        <taxon>Desulfarculia</taxon>
        <taxon>Desulfarculales</taxon>
        <taxon>Desulfarculaceae</taxon>
        <taxon>Desulfoferula</taxon>
    </lineage>
</organism>
<evidence type="ECO:0000259" key="5">
    <source>
        <dbReference type="PROSITE" id="PS50045"/>
    </source>
</evidence>
<dbReference type="GO" id="GO:0006355">
    <property type="term" value="P:regulation of DNA-templated transcription"/>
    <property type="evidence" value="ECO:0007669"/>
    <property type="project" value="InterPro"/>
</dbReference>
<dbReference type="Pfam" id="PF00158">
    <property type="entry name" value="Sigma54_activat"/>
    <property type="match status" value="1"/>
</dbReference>
<evidence type="ECO:0000313" key="9">
    <source>
        <dbReference type="Proteomes" id="UP001366166"/>
    </source>
</evidence>
<name>A0AAU9EGB6_9BACT</name>
<dbReference type="GO" id="GO:0005524">
    <property type="term" value="F:ATP binding"/>
    <property type="evidence" value="ECO:0007669"/>
    <property type="project" value="UniProtKB-KW"/>
</dbReference>
<keyword evidence="9" id="KW-1185">Reference proteome</keyword>
<evidence type="ECO:0000256" key="2">
    <source>
        <dbReference type="ARBA" id="ARBA00022840"/>
    </source>
</evidence>
<feature type="domain" description="PAC" evidence="7">
    <location>
        <begin position="196"/>
        <end position="248"/>
    </location>
</feature>
<evidence type="ECO:0000256" key="4">
    <source>
        <dbReference type="ARBA" id="ARBA00023163"/>
    </source>
</evidence>
<evidence type="ECO:0000256" key="3">
    <source>
        <dbReference type="ARBA" id="ARBA00023015"/>
    </source>
</evidence>
<dbReference type="InterPro" id="IPR002078">
    <property type="entry name" value="Sigma_54_int"/>
</dbReference>
<dbReference type="SUPFAM" id="SSF46689">
    <property type="entry name" value="Homeodomain-like"/>
    <property type="match status" value="1"/>
</dbReference>
<dbReference type="PANTHER" id="PTHR32071:SF57">
    <property type="entry name" value="C4-DICARBOXYLATE TRANSPORT TRANSCRIPTIONAL REGULATORY PROTEIN DCTD"/>
    <property type="match status" value="1"/>
</dbReference>
<dbReference type="CDD" id="cd00009">
    <property type="entry name" value="AAA"/>
    <property type="match status" value="1"/>
</dbReference>
<dbReference type="SUPFAM" id="SSF52540">
    <property type="entry name" value="P-loop containing nucleoside triphosphate hydrolases"/>
    <property type="match status" value="1"/>
</dbReference>